<evidence type="ECO:0000256" key="4">
    <source>
        <dbReference type="SAM" id="Phobius"/>
    </source>
</evidence>
<name>A0AAW8TXC7_9ENTE</name>
<keyword evidence="4" id="KW-0472">Membrane</keyword>
<dbReference type="SMART" id="SM00342">
    <property type="entry name" value="HTH_ARAC"/>
    <property type="match status" value="1"/>
</dbReference>
<dbReference type="EMBL" id="JARQBJ010000001">
    <property type="protein sequence ID" value="MDT2809331.1"/>
    <property type="molecule type" value="Genomic_DNA"/>
</dbReference>
<reference evidence="6" key="1">
    <citation type="submission" date="2023-03" db="EMBL/GenBank/DDBJ databases">
        <authorList>
            <person name="Shen W."/>
            <person name="Cai J."/>
        </authorList>
    </citation>
    <scope>NUCLEOTIDE SEQUENCE</scope>
    <source>
        <strain evidence="6">B226-2</strain>
    </source>
</reference>
<evidence type="ECO:0000259" key="5">
    <source>
        <dbReference type="PROSITE" id="PS01124"/>
    </source>
</evidence>
<dbReference type="Gene3D" id="1.10.10.60">
    <property type="entry name" value="Homeodomain-like"/>
    <property type="match status" value="2"/>
</dbReference>
<sequence>MRRVHKLRKSKFFYGIFLPIFLIGMVLILGFAGYIYQSTYDTIFQNLVNTQKSNGIYIRNHLEQQVKTIEYSFSAYSTTDSFKQAVKEDLDYRKYDLVHQLKEELSYIQSIGIDSGHYSIISLQQGWEISDSGFSQLDSEEVQEYKDLVSKSSTYLRWLPTKKGITMLVSLPVFEQTRNGLGVAELNQHFLAQATETAEGAFYLLDSDGESLYQHQGKLPSEVKNALADTEETQAEGMITAKNGDLYPYVKSDYNHWIYVTNITRETIADSLLNLRIGLVVLVLLMLVLLSWCAYILAERSVRPIREIKGRLSQDSDEQLELGAILNGIDTIKSQNEIMATTVRTQQPALKTLFMLDLFRKQTHTQDIEKRLKQFGYANVEPVDYLLALLKIDDMGDRKPEETEVILLAISKMVEELVPREARLHPIVTDSETQATIFRIPKTQSGEVMIREYCQKIQQAIEEYLRVTVSFGLSKRYAQLTTSHSAVQEATEALHFRINLGSGGIIFYEEIAQGKNKTEAVRYPQGEEQLIDAIRAGDRQLVDKLFPQVIQEIFQQNHQPLAIEMVILNLSNHIIQLGQLLGADLNLFHQNRSIYYHVLQLDHPKDITKVLYNQLILPIIDSIQNTTDHEMKSLTDKMLQIVHQSYDQDLSLEAIADQLHYNPNYLSGIFKREYGSNFGDYVLSYRLSVAKRWLVESKMTIKEISERLQYNNPQNFIRFFKKKEGMTPGEYRKVHQ</sequence>
<gene>
    <name evidence="6" type="ORF">P7H43_02325</name>
</gene>
<dbReference type="PANTHER" id="PTHR43280:SF10">
    <property type="entry name" value="REGULATORY PROTEIN POCR"/>
    <property type="match status" value="1"/>
</dbReference>
<dbReference type="Pfam" id="PF17853">
    <property type="entry name" value="GGDEF_2"/>
    <property type="match status" value="1"/>
</dbReference>
<organism evidence="6 7">
    <name type="scientific">Enterococcus asini</name>
    <dbReference type="NCBI Taxonomy" id="57732"/>
    <lineage>
        <taxon>Bacteria</taxon>
        <taxon>Bacillati</taxon>
        <taxon>Bacillota</taxon>
        <taxon>Bacilli</taxon>
        <taxon>Lactobacillales</taxon>
        <taxon>Enterococcaceae</taxon>
        <taxon>Enterococcus</taxon>
    </lineage>
</organism>
<dbReference type="PANTHER" id="PTHR43280">
    <property type="entry name" value="ARAC-FAMILY TRANSCRIPTIONAL REGULATOR"/>
    <property type="match status" value="1"/>
</dbReference>
<keyword evidence="4" id="KW-0812">Transmembrane</keyword>
<dbReference type="InterPro" id="IPR041522">
    <property type="entry name" value="CdaR_GGDEF"/>
</dbReference>
<evidence type="ECO:0000256" key="2">
    <source>
        <dbReference type="ARBA" id="ARBA00023125"/>
    </source>
</evidence>
<dbReference type="InterPro" id="IPR018062">
    <property type="entry name" value="HTH_AraC-typ_CS"/>
</dbReference>
<dbReference type="GO" id="GO:0043565">
    <property type="term" value="F:sequence-specific DNA binding"/>
    <property type="evidence" value="ECO:0007669"/>
    <property type="project" value="InterPro"/>
</dbReference>
<dbReference type="SUPFAM" id="SSF46689">
    <property type="entry name" value="Homeodomain-like"/>
    <property type="match status" value="2"/>
</dbReference>
<keyword evidence="2" id="KW-0238">DNA-binding</keyword>
<evidence type="ECO:0000313" key="6">
    <source>
        <dbReference type="EMBL" id="MDT2809331.1"/>
    </source>
</evidence>
<dbReference type="InterPro" id="IPR018060">
    <property type="entry name" value="HTH_AraC"/>
</dbReference>
<proteinExistence type="predicted"/>
<dbReference type="InterPro" id="IPR009057">
    <property type="entry name" value="Homeodomain-like_sf"/>
</dbReference>
<feature type="transmembrane region" description="Helical" evidence="4">
    <location>
        <begin position="277"/>
        <end position="298"/>
    </location>
</feature>
<dbReference type="Pfam" id="PF12833">
    <property type="entry name" value="HTH_18"/>
    <property type="match status" value="1"/>
</dbReference>
<evidence type="ECO:0000313" key="7">
    <source>
        <dbReference type="Proteomes" id="UP001256711"/>
    </source>
</evidence>
<feature type="transmembrane region" description="Helical" evidence="4">
    <location>
        <begin position="12"/>
        <end position="36"/>
    </location>
</feature>
<keyword evidence="3" id="KW-0804">Transcription</keyword>
<protein>
    <submittedName>
        <fullName evidence="6">Helix-turn-helix domain-containing protein</fullName>
    </submittedName>
</protein>
<dbReference type="RefSeq" id="WP_311834969.1">
    <property type="nucleotide sequence ID" value="NZ_JARQBJ010000001.1"/>
</dbReference>
<comment type="caution">
    <text evidence="6">The sequence shown here is derived from an EMBL/GenBank/DDBJ whole genome shotgun (WGS) entry which is preliminary data.</text>
</comment>
<keyword evidence="1" id="KW-0805">Transcription regulation</keyword>
<accession>A0AAW8TXC7</accession>
<dbReference type="PROSITE" id="PS00041">
    <property type="entry name" value="HTH_ARAC_FAMILY_1"/>
    <property type="match status" value="1"/>
</dbReference>
<dbReference type="GO" id="GO:0003700">
    <property type="term" value="F:DNA-binding transcription factor activity"/>
    <property type="evidence" value="ECO:0007669"/>
    <property type="project" value="InterPro"/>
</dbReference>
<dbReference type="AlphaFoldDB" id="A0AAW8TXC7"/>
<feature type="domain" description="HTH araC/xylS-type" evidence="5">
    <location>
        <begin position="636"/>
        <end position="734"/>
    </location>
</feature>
<dbReference type="Proteomes" id="UP001256711">
    <property type="component" value="Unassembled WGS sequence"/>
</dbReference>
<evidence type="ECO:0000256" key="1">
    <source>
        <dbReference type="ARBA" id="ARBA00023015"/>
    </source>
</evidence>
<keyword evidence="4" id="KW-1133">Transmembrane helix</keyword>
<evidence type="ECO:0000256" key="3">
    <source>
        <dbReference type="ARBA" id="ARBA00023163"/>
    </source>
</evidence>
<dbReference type="PROSITE" id="PS01124">
    <property type="entry name" value="HTH_ARAC_FAMILY_2"/>
    <property type="match status" value="1"/>
</dbReference>